<comment type="subcellular location">
    <subcellularLocation>
        <location evidence="1">Mitochondrion</location>
    </subcellularLocation>
</comment>
<dbReference type="InterPro" id="IPR019083">
    <property type="entry name" value="SAM_Ribosomal_mS41"/>
</dbReference>
<proteinExistence type="inferred from homology"/>
<dbReference type="PANTHER" id="PTHR28235">
    <property type="entry name" value="PROTEIN FYV4, MITOCHONDRIAL"/>
    <property type="match status" value="1"/>
</dbReference>
<keyword evidence="7" id="KW-1185">Reference proteome</keyword>
<reference evidence="6 7" key="2">
    <citation type="journal article" date="2014" name="J. Gen. Appl. Microbiol.">
        <title>The early diverging ascomycetous budding yeast Saitoella complicata has three histone deacetylases belonging to the Clr6, Hos2, and Rpd3 lineages.</title>
        <authorList>
            <person name="Nishida H."/>
            <person name="Matsumoto T."/>
            <person name="Kondo S."/>
            <person name="Hamamoto M."/>
            <person name="Yoshikawa H."/>
        </authorList>
    </citation>
    <scope>NUCLEOTIDE SEQUENCE [LARGE SCALE GENOMIC DNA]</scope>
    <source>
        <strain evidence="6 7">NRRL Y-17804</strain>
    </source>
</reference>
<dbReference type="InterPro" id="IPR039603">
    <property type="entry name" value="Ribosomal_mS41"/>
</dbReference>
<evidence type="ECO:0000256" key="4">
    <source>
        <dbReference type="ARBA" id="ARBA00035129"/>
    </source>
</evidence>
<dbReference type="Pfam" id="PF09597">
    <property type="entry name" value="SAM_Ribosomal_mS41"/>
    <property type="match status" value="1"/>
</dbReference>
<reference evidence="6 7" key="3">
    <citation type="journal article" date="2015" name="Genome Announc.">
        <title>Draft Genome Sequence of the Archiascomycetous Yeast Saitoella complicata.</title>
        <authorList>
            <person name="Yamauchi K."/>
            <person name="Kondo S."/>
            <person name="Hamamoto M."/>
            <person name="Takahashi Y."/>
            <person name="Ogura Y."/>
            <person name="Hayashi T."/>
            <person name="Nishida H."/>
        </authorList>
    </citation>
    <scope>NUCLEOTIDE SEQUENCE [LARGE SCALE GENOMIC DNA]</scope>
    <source>
        <strain evidence="6 7">NRRL Y-17804</strain>
    </source>
</reference>
<keyword evidence="3" id="KW-0496">Mitochondrion</keyword>
<sequence>MFSSIRYSVTAATRVGAQVRWTSKRPAACIPEPRGDITTPSKFLFAIGRNTHKLAAPTFPTWDSLFTLSASDLKSAGLTPKVRRYILHQRHKFAMGQEVKEEGLVQKFGGGERKRKILGTVGKRNPKAVRSIPSGTSPVANLALNDAKNERRYVYLQRHQWAAARSFPPSLPGLIYGIVHPSPTLLPPTSPHLTRLPLLPLPLLQPDLLTLPHRSKIRST</sequence>
<comment type="caution">
    <text evidence="6">The sequence shown here is derived from an EMBL/GenBank/DDBJ whole genome shotgun (WGS) entry which is preliminary data.</text>
</comment>
<evidence type="ECO:0000313" key="7">
    <source>
        <dbReference type="Proteomes" id="UP000033140"/>
    </source>
</evidence>
<organism evidence="6 7">
    <name type="scientific">Saitoella complicata (strain BCRC 22490 / CBS 7301 / JCM 7358 / NBRC 10748 / NRRL Y-17804)</name>
    <dbReference type="NCBI Taxonomy" id="698492"/>
    <lineage>
        <taxon>Eukaryota</taxon>
        <taxon>Fungi</taxon>
        <taxon>Dikarya</taxon>
        <taxon>Ascomycota</taxon>
        <taxon>Taphrinomycotina</taxon>
        <taxon>Taphrinomycotina incertae sedis</taxon>
        <taxon>Saitoella</taxon>
    </lineage>
</organism>
<accession>A0A0E9NPK0</accession>
<gene>
    <name evidence="6" type="ORF">G7K_5457-t1</name>
</gene>
<name>A0A0E9NPK0_SAICN</name>
<evidence type="ECO:0000259" key="5">
    <source>
        <dbReference type="SMART" id="SM01238"/>
    </source>
</evidence>
<dbReference type="SMART" id="SM01238">
    <property type="entry name" value="IGR"/>
    <property type="match status" value="1"/>
</dbReference>
<evidence type="ECO:0000313" key="6">
    <source>
        <dbReference type="EMBL" id="GAO51355.1"/>
    </source>
</evidence>
<protein>
    <recommendedName>
        <fullName evidence="4">Small ribosomal subunit protein mS41</fullName>
    </recommendedName>
</protein>
<evidence type="ECO:0000256" key="1">
    <source>
        <dbReference type="ARBA" id="ARBA00004173"/>
    </source>
</evidence>
<evidence type="ECO:0000256" key="2">
    <source>
        <dbReference type="ARBA" id="ARBA00010492"/>
    </source>
</evidence>
<dbReference type="STRING" id="698492.A0A0E9NPK0"/>
<dbReference type="Proteomes" id="UP000033140">
    <property type="component" value="Unassembled WGS sequence"/>
</dbReference>
<feature type="domain" description="Small ribosomal subunit protein mS41 SAM" evidence="5">
    <location>
        <begin position="40"/>
        <end position="96"/>
    </location>
</feature>
<dbReference type="GO" id="GO:0005739">
    <property type="term" value="C:mitochondrion"/>
    <property type="evidence" value="ECO:0007669"/>
    <property type="project" value="UniProtKB-SubCell"/>
</dbReference>
<dbReference type="AlphaFoldDB" id="A0A0E9NPK0"/>
<dbReference type="PANTHER" id="PTHR28235:SF1">
    <property type="entry name" value="SMALL RIBOSOMAL SUBUNIT PROTEIN MS41"/>
    <property type="match status" value="1"/>
</dbReference>
<reference evidence="6 7" key="1">
    <citation type="journal article" date="2011" name="J. Gen. Appl. Microbiol.">
        <title>Draft genome sequencing of the enigmatic yeast Saitoella complicata.</title>
        <authorList>
            <person name="Nishida H."/>
            <person name="Hamamoto M."/>
            <person name="Sugiyama J."/>
        </authorList>
    </citation>
    <scope>NUCLEOTIDE SEQUENCE [LARGE SCALE GENOMIC DNA]</scope>
    <source>
        <strain evidence="6 7">NRRL Y-17804</strain>
    </source>
</reference>
<comment type="similarity">
    <text evidence="2">Belongs to the mitochondrion-specific ribosomal protein mS41 family.</text>
</comment>
<dbReference type="EMBL" id="BACD03000045">
    <property type="protein sequence ID" value="GAO51355.1"/>
    <property type="molecule type" value="Genomic_DNA"/>
</dbReference>
<evidence type="ECO:0000256" key="3">
    <source>
        <dbReference type="ARBA" id="ARBA00023128"/>
    </source>
</evidence>